<comment type="caution">
    <text evidence="1">The sequence shown here is derived from an EMBL/GenBank/DDBJ whole genome shotgun (WGS) entry which is preliminary data.</text>
</comment>
<name>A0AAW8F4L1_9ACTN</name>
<gene>
    <name evidence="1" type="ORF">QFZ22_001072</name>
</gene>
<dbReference type="SUPFAM" id="SSF51905">
    <property type="entry name" value="FAD/NAD(P)-binding domain"/>
    <property type="match status" value="1"/>
</dbReference>
<accession>A0AAW8F4L1</accession>
<dbReference type="RefSeq" id="WP_306972614.1">
    <property type="nucleotide sequence ID" value="NZ_JAUSZV010000005.1"/>
</dbReference>
<evidence type="ECO:0000313" key="1">
    <source>
        <dbReference type="EMBL" id="MDQ0905087.1"/>
    </source>
</evidence>
<dbReference type="AlphaFoldDB" id="A0AAW8F4L1"/>
<proteinExistence type="predicted"/>
<sequence length="110" mass="11333">MTSTEPEQALPTDVLVIGGPAGTWAALKAVQAAADVAFADKGYTSARGATASVGTGIRYVDDVPELREAAIRGLVIDTGNRQNVIGSSETMARTVNAFADKVVPLIEEAS</sequence>
<dbReference type="EMBL" id="JAUSZV010000005">
    <property type="protein sequence ID" value="MDQ0905087.1"/>
    <property type="molecule type" value="Genomic_DNA"/>
</dbReference>
<dbReference type="InterPro" id="IPR036188">
    <property type="entry name" value="FAD/NAD-bd_sf"/>
</dbReference>
<protein>
    <submittedName>
        <fullName evidence="1">Succinate dehydrogenase/fumarate reductase flavoprotein subunit</fullName>
    </submittedName>
</protein>
<reference evidence="1" key="1">
    <citation type="submission" date="2023-07" db="EMBL/GenBank/DDBJ databases">
        <title>Comparative genomics of wheat-associated soil bacteria to identify genetic determinants of phenazine resistance.</title>
        <authorList>
            <person name="Mouncey N."/>
        </authorList>
    </citation>
    <scope>NUCLEOTIDE SEQUENCE</scope>
    <source>
        <strain evidence="1">V4I22</strain>
    </source>
</reference>
<dbReference type="Proteomes" id="UP001234216">
    <property type="component" value="Unassembled WGS sequence"/>
</dbReference>
<dbReference type="Gene3D" id="3.50.50.60">
    <property type="entry name" value="FAD/NAD(P)-binding domain"/>
    <property type="match status" value="1"/>
</dbReference>
<evidence type="ECO:0000313" key="2">
    <source>
        <dbReference type="Proteomes" id="UP001234216"/>
    </source>
</evidence>
<organism evidence="1 2">
    <name type="scientific">Streptomyces canus</name>
    <dbReference type="NCBI Taxonomy" id="58343"/>
    <lineage>
        <taxon>Bacteria</taxon>
        <taxon>Bacillati</taxon>
        <taxon>Actinomycetota</taxon>
        <taxon>Actinomycetes</taxon>
        <taxon>Kitasatosporales</taxon>
        <taxon>Streptomycetaceae</taxon>
        <taxon>Streptomyces</taxon>
        <taxon>Streptomyces aurantiacus group</taxon>
    </lineage>
</organism>